<evidence type="ECO:0000313" key="1">
    <source>
        <dbReference type="EMBL" id="RDL40343.1"/>
    </source>
</evidence>
<protein>
    <recommendedName>
        <fullName evidence="3">Fungal N-terminal domain-containing protein</fullName>
    </recommendedName>
</protein>
<dbReference type="OrthoDB" id="10646800at2759"/>
<organism evidence="1 2">
    <name type="scientific">Venustampulla echinocandica</name>
    <dbReference type="NCBI Taxonomy" id="2656787"/>
    <lineage>
        <taxon>Eukaryota</taxon>
        <taxon>Fungi</taxon>
        <taxon>Dikarya</taxon>
        <taxon>Ascomycota</taxon>
        <taxon>Pezizomycotina</taxon>
        <taxon>Leotiomycetes</taxon>
        <taxon>Helotiales</taxon>
        <taxon>Pleuroascaceae</taxon>
        <taxon>Venustampulla</taxon>
    </lineage>
</organism>
<evidence type="ECO:0008006" key="3">
    <source>
        <dbReference type="Google" id="ProtNLM"/>
    </source>
</evidence>
<dbReference type="AlphaFoldDB" id="A0A370TXU3"/>
<gene>
    <name evidence="1" type="ORF">BP5553_00322</name>
</gene>
<accession>A0A370TXU3</accession>
<sequence>MAEIVGIVASVGSVLKVIGSAGVLIRGITQAPHEAQQIANQLDATKATLTSLRASLQIVHRSEEFLSIWNGSTRTVLSNIKVTMEQLNAKLDGRAGSSGRRLSFWAKSKWPFEREEALILQQQLQGYMQMLGMIQNAFLQGTAQTAQESAQGIDDIISSVGSYPLSSAPLENPFALSEALVDRPESMISDNDSTIVAGDSVSQVGVERPPLLLNRNESGDTRSVRFTLQDVLPQNKLYTYGNAQVFIGGFMRRKESLGTGTLNIVLSSSLDRLWLVFQPKGMENHESRWYLTFKAAKKVLADYDRYYRIENERHPDRHSAVKSILNVYPDMRQKDWNSLSRDKILIMGVFEYVIFRYLRDGLDRMTNADRNAKQAAARIKESAAAMKSVTKSREAAIRSASRMA</sequence>
<dbReference type="Proteomes" id="UP000254866">
    <property type="component" value="Unassembled WGS sequence"/>
</dbReference>
<comment type="caution">
    <text evidence="1">The sequence shown here is derived from an EMBL/GenBank/DDBJ whole genome shotgun (WGS) entry which is preliminary data.</text>
</comment>
<dbReference type="EMBL" id="NPIC01000001">
    <property type="protein sequence ID" value="RDL40343.1"/>
    <property type="molecule type" value="Genomic_DNA"/>
</dbReference>
<proteinExistence type="predicted"/>
<reference evidence="1 2" key="1">
    <citation type="journal article" date="2018" name="IMA Fungus">
        <title>IMA Genome-F 9: Draft genome sequence of Annulohypoxylon stygium, Aspergillus mulundensis, Berkeleyomyces basicola (syn. Thielaviopsis basicola), Ceratocystis smalleyi, two Cercospora beticola strains, Coleophoma cylindrospora, Fusarium fracticaudum, Phialophora cf. hyalina, and Morchella septimelata.</title>
        <authorList>
            <person name="Wingfield B.D."/>
            <person name="Bills G.F."/>
            <person name="Dong Y."/>
            <person name="Huang W."/>
            <person name="Nel W.J."/>
            <person name="Swalarsk-Parry B.S."/>
            <person name="Vaghefi N."/>
            <person name="Wilken P.M."/>
            <person name="An Z."/>
            <person name="de Beer Z.W."/>
            <person name="De Vos L."/>
            <person name="Chen L."/>
            <person name="Duong T.A."/>
            <person name="Gao Y."/>
            <person name="Hammerbacher A."/>
            <person name="Kikkert J.R."/>
            <person name="Li Y."/>
            <person name="Li H."/>
            <person name="Li K."/>
            <person name="Li Q."/>
            <person name="Liu X."/>
            <person name="Ma X."/>
            <person name="Naidoo K."/>
            <person name="Pethybridge S.J."/>
            <person name="Sun J."/>
            <person name="Steenkamp E.T."/>
            <person name="van der Nest M.A."/>
            <person name="van Wyk S."/>
            <person name="Wingfield M.J."/>
            <person name="Xiong C."/>
            <person name="Yue Q."/>
            <person name="Zhang X."/>
        </authorList>
    </citation>
    <scope>NUCLEOTIDE SEQUENCE [LARGE SCALE GENOMIC DNA]</scope>
    <source>
        <strain evidence="1 2">BP 5553</strain>
    </source>
</reference>
<name>A0A370TXU3_9HELO</name>
<dbReference type="RefSeq" id="XP_031872999.1">
    <property type="nucleotide sequence ID" value="XM_032008945.1"/>
</dbReference>
<keyword evidence="2" id="KW-1185">Reference proteome</keyword>
<dbReference type="GeneID" id="43593171"/>
<evidence type="ECO:0000313" key="2">
    <source>
        <dbReference type="Proteomes" id="UP000254866"/>
    </source>
</evidence>